<dbReference type="Gene3D" id="1.10.357.10">
    <property type="entry name" value="Tetracycline Repressor, domain 2"/>
    <property type="match status" value="1"/>
</dbReference>
<evidence type="ECO:0000256" key="3">
    <source>
        <dbReference type="ARBA" id="ARBA00023163"/>
    </source>
</evidence>
<dbReference type="Pfam" id="PF02909">
    <property type="entry name" value="TetR_C_1"/>
    <property type="match status" value="1"/>
</dbReference>
<dbReference type="GO" id="GO:0003700">
    <property type="term" value="F:DNA-binding transcription factor activity"/>
    <property type="evidence" value="ECO:0007669"/>
    <property type="project" value="TreeGrafter"/>
</dbReference>
<dbReference type="Pfam" id="PF00440">
    <property type="entry name" value="TetR_N"/>
    <property type="match status" value="1"/>
</dbReference>
<dbReference type="GO" id="GO:0045892">
    <property type="term" value="P:negative regulation of DNA-templated transcription"/>
    <property type="evidence" value="ECO:0007669"/>
    <property type="project" value="InterPro"/>
</dbReference>
<dbReference type="OrthoDB" id="4540879at2"/>
<evidence type="ECO:0000256" key="1">
    <source>
        <dbReference type="ARBA" id="ARBA00023015"/>
    </source>
</evidence>
<name>A0A2W2CPQ2_9ACTN</name>
<keyword evidence="5" id="KW-1185">Reference proteome</keyword>
<evidence type="ECO:0000256" key="2">
    <source>
        <dbReference type="ARBA" id="ARBA00023125"/>
    </source>
</evidence>
<keyword evidence="3" id="KW-0804">Transcription</keyword>
<dbReference type="InterPro" id="IPR001647">
    <property type="entry name" value="HTH_TetR"/>
</dbReference>
<dbReference type="Proteomes" id="UP000248627">
    <property type="component" value="Unassembled WGS sequence"/>
</dbReference>
<gene>
    <name evidence="4" type="ORF">C1I93_04425</name>
</gene>
<evidence type="ECO:0000313" key="4">
    <source>
        <dbReference type="EMBL" id="PZF99860.1"/>
    </source>
</evidence>
<dbReference type="InterPro" id="IPR004111">
    <property type="entry name" value="Repressor_TetR_C"/>
</dbReference>
<comment type="caution">
    <text evidence="4">The sequence shown here is derived from an EMBL/GenBank/DDBJ whole genome shotgun (WGS) entry which is preliminary data.</text>
</comment>
<organism evidence="4 5">
    <name type="scientific">Micromonospora endophytica</name>
    <dbReference type="NCBI Taxonomy" id="515350"/>
    <lineage>
        <taxon>Bacteria</taxon>
        <taxon>Bacillati</taxon>
        <taxon>Actinomycetota</taxon>
        <taxon>Actinomycetes</taxon>
        <taxon>Micromonosporales</taxon>
        <taxon>Micromonosporaceae</taxon>
        <taxon>Micromonospora</taxon>
    </lineage>
</organism>
<evidence type="ECO:0000313" key="5">
    <source>
        <dbReference type="Proteomes" id="UP000248627"/>
    </source>
</evidence>
<dbReference type="PANTHER" id="PTHR30055:SF151">
    <property type="entry name" value="TRANSCRIPTIONAL REGULATORY PROTEIN"/>
    <property type="match status" value="1"/>
</dbReference>
<keyword evidence="1" id="KW-0805">Transcription regulation</keyword>
<dbReference type="GO" id="GO:0000976">
    <property type="term" value="F:transcription cis-regulatory region binding"/>
    <property type="evidence" value="ECO:0007669"/>
    <property type="project" value="TreeGrafter"/>
</dbReference>
<sequence>MSCAECAGELPVAVGRGRPRRYCSRRCQARAYRRRRDHGPTTASRRPAAPPTRDGRDPVTVAIALADQLGIGSVSMRLLAERAGLPAHLLYRHVRSRSELLSAMAEQVIDAHRPAVEVGAGREPPADPPARLAALARHEWAMYRRHPWLLGVLAGDRPPTGPAVLAMVDRVVSVFTDAGLDPVAAYRAYLVLSGYVQGMALLIARRPTGTDYRAWRSATHLRLTRTGRLRQRPWLAAASQTSPDRDLDTWFEFGLGRMLDGLLR</sequence>
<dbReference type="PROSITE" id="PS50977">
    <property type="entry name" value="HTH_TETR_2"/>
    <property type="match status" value="1"/>
</dbReference>
<dbReference type="InterPro" id="IPR050109">
    <property type="entry name" value="HTH-type_TetR-like_transc_reg"/>
</dbReference>
<dbReference type="EMBL" id="POTX01000017">
    <property type="protein sequence ID" value="PZF99860.1"/>
    <property type="molecule type" value="Genomic_DNA"/>
</dbReference>
<dbReference type="InterPro" id="IPR036271">
    <property type="entry name" value="Tet_transcr_reg_TetR-rel_C_sf"/>
</dbReference>
<dbReference type="AlphaFoldDB" id="A0A2W2CPQ2"/>
<dbReference type="InterPro" id="IPR009057">
    <property type="entry name" value="Homeodomain-like_sf"/>
</dbReference>
<keyword evidence="2" id="KW-0238">DNA-binding</keyword>
<dbReference type="SUPFAM" id="SSF46689">
    <property type="entry name" value="Homeodomain-like"/>
    <property type="match status" value="1"/>
</dbReference>
<proteinExistence type="predicted"/>
<protein>
    <submittedName>
        <fullName evidence="4">TetR/AcrR family transcriptional regulator</fullName>
    </submittedName>
</protein>
<dbReference type="SUPFAM" id="SSF48498">
    <property type="entry name" value="Tetracyclin repressor-like, C-terminal domain"/>
    <property type="match status" value="1"/>
</dbReference>
<reference evidence="4 5" key="1">
    <citation type="submission" date="2018-01" db="EMBL/GenBank/DDBJ databases">
        <title>Draft genome sequence of Jishengella endophytica.</title>
        <authorList>
            <person name="Sahin N."/>
            <person name="Ay H."/>
            <person name="Saygin H."/>
        </authorList>
    </citation>
    <scope>NUCLEOTIDE SEQUENCE [LARGE SCALE GENOMIC DNA]</scope>
    <source>
        <strain evidence="4 5">DSM 45430</strain>
    </source>
</reference>
<accession>A0A2W2CPQ2</accession>
<dbReference type="PANTHER" id="PTHR30055">
    <property type="entry name" value="HTH-TYPE TRANSCRIPTIONAL REGULATOR RUTR"/>
    <property type="match status" value="1"/>
</dbReference>
<dbReference type="Gene3D" id="1.10.10.60">
    <property type="entry name" value="Homeodomain-like"/>
    <property type="match status" value="1"/>
</dbReference>
<dbReference type="RefSeq" id="WP_111241923.1">
    <property type="nucleotide sequence ID" value="NZ_AP023358.1"/>
</dbReference>